<dbReference type="AlphaFoldDB" id="A0A428QAC0"/>
<dbReference type="Proteomes" id="UP000288168">
    <property type="component" value="Unassembled WGS sequence"/>
</dbReference>
<evidence type="ECO:0000313" key="2">
    <source>
        <dbReference type="EMBL" id="RSL62227.1"/>
    </source>
</evidence>
<gene>
    <name evidence="2" type="ORF">CEP54_005834</name>
</gene>
<feature type="compositionally biased region" description="Low complexity" evidence="1">
    <location>
        <begin position="29"/>
        <end position="41"/>
    </location>
</feature>
<organism evidence="2 3">
    <name type="scientific">Fusarium duplospermum</name>
    <dbReference type="NCBI Taxonomy" id="1325734"/>
    <lineage>
        <taxon>Eukaryota</taxon>
        <taxon>Fungi</taxon>
        <taxon>Dikarya</taxon>
        <taxon>Ascomycota</taxon>
        <taxon>Pezizomycotina</taxon>
        <taxon>Sordariomycetes</taxon>
        <taxon>Hypocreomycetidae</taxon>
        <taxon>Hypocreales</taxon>
        <taxon>Nectriaceae</taxon>
        <taxon>Fusarium</taxon>
        <taxon>Fusarium solani species complex</taxon>
    </lineage>
</organism>
<comment type="caution">
    <text evidence="2">The sequence shown here is derived from an EMBL/GenBank/DDBJ whole genome shotgun (WGS) entry which is preliminary data.</text>
</comment>
<accession>A0A428QAC0</accession>
<evidence type="ECO:0000256" key="1">
    <source>
        <dbReference type="SAM" id="MobiDB-lite"/>
    </source>
</evidence>
<sequence>MTFWNFDFSLFNSVRWGLRFIADEAEMAPGPTTDETPGPSTTSPPPPHGDHQGESPNWYAYLELETRDIAGVMRDGLFLTQDNVREEEGCLRKDYWPDQKSWGHTRYYTIVDPRWSGHLYVCAWDIRPVINFRLHHLTADKVELARVEDEEENTVYCYDVDAPECSANFIYDDMPMDGLWPWPKEEYEVEGQPSQPREDS</sequence>
<dbReference type="EMBL" id="NKCI01000046">
    <property type="protein sequence ID" value="RSL62227.1"/>
    <property type="molecule type" value="Genomic_DNA"/>
</dbReference>
<evidence type="ECO:0000313" key="3">
    <source>
        <dbReference type="Proteomes" id="UP000288168"/>
    </source>
</evidence>
<protein>
    <submittedName>
        <fullName evidence="2">Uncharacterized protein</fullName>
    </submittedName>
</protein>
<proteinExistence type="predicted"/>
<reference evidence="2 3" key="1">
    <citation type="submission" date="2017-06" db="EMBL/GenBank/DDBJ databases">
        <title>Comparative genomic analysis of Ambrosia Fusariam Clade fungi.</title>
        <authorList>
            <person name="Stajich J.E."/>
            <person name="Carrillo J."/>
            <person name="Kijimoto T."/>
            <person name="Eskalen A."/>
            <person name="O'Donnell K."/>
            <person name="Kasson M."/>
        </authorList>
    </citation>
    <scope>NUCLEOTIDE SEQUENCE [LARGE SCALE GENOMIC DNA]</scope>
    <source>
        <strain evidence="2 3">NRRL62584</strain>
    </source>
</reference>
<name>A0A428QAC0_9HYPO</name>
<feature type="region of interest" description="Disordered" evidence="1">
    <location>
        <begin position="28"/>
        <end position="55"/>
    </location>
</feature>
<keyword evidence="3" id="KW-1185">Reference proteome</keyword>
<dbReference type="OrthoDB" id="4589291at2759"/>